<reference evidence="3 4" key="1">
    <citation type="submission" date="2018-07" db="EMBL/GenBank/DDBJ databases">
        <title>a novel species of Sphingomonas isolated from the rhizosphere soil of Araceae plant.</title>
        <authorList>
            <person name="Zhiyong W."/>
            <person name="Qinglan Z."/>
            <person name="Zhiwei F."/>
            <person name="Ding X."/>
            <person name="Gejiao W."/>
            <person name="Shixue Z."/>
        </authorList>
    </citation>
    <scope>NUCLEOTIDE SEQUENCE [LARGE SCALE GENOMIC DNA]</scope>
    <source>
        <strain evidence="3 4">WZY 27</strain>
    </source>
</reference>
<evidence type="ECO:0000256" key="1">
    <source>
        <dbReference type="PROSITE-ProRule" id="PRU00339"/>
    </source>
</evidence>
<organism evidence="3 4">
    <name type="scientific">Sphingomonas aracearum</name>
    <dbReference type="NCBI Taxonomy" id="2283317"/>
    <lineage>
        <taxon>Bacteria</taxon>
        <taxon>Pseudomonadati</taxon>
        <taxon>Pseudomonadota</taxon>
        <taxon>Alphaproteobacteria</taxon>
        <taxon>Sphingomonadales</taxon>
        <taxon>Sphingomonadaceae</taxon>
        <taxon>Sphingomonas</taxon>
    </lineage>
</organism>
<dbReference type="AlphaFoldDB" id="A0A369W3F0"/>
<dbReference type="PROSITE" id="PS50005">
    <property type="entry name" value="TPR"/>
    <property type="match status" value="1"/>
</dbReference>
<evidence type="ECO:0000256" key="2">
    <source>
        <dbReference type="SAM" id="MobiDB-lite"/>
    </source>
</evidence>
<feature type="region of interest" description="Disordered" evidence="2">
    <location>
        <begin position="36"/>
        <end position="101"/>
    </location>
</feature>
<dbReference type="Pfam" id="PF13424">
    <property type="entry name" value="TPR_12"/>
    <property type="match status" value="1"/>
</dbReference>
<dbReference type="OrthoDB" id="8929480at2"/>
<name>A0A369W3F0_9SPHN</name>
<dbReference type="Gene3D" id="1.25.40.10">
    <property type="entry name" value="Tetratricopeptide repeat domain"/>
    <property type="match status" value="1"/>
</dbReference>
<proteinExistence type="predicted"/>
<accession>A0A369W3F0</accession>
<dbReference type="EMBL" id="QQNB01000001">
    <property type="protein sequence ID" value="RDE06591.1"/>
    <property type="molecule type" value="Genomic_DNA"/>
</dbReference>
<sequence length="305" mass="31750">MVIARIASWFGEGEPVLISAVVLPLLLAAAQAGATGASPWPSGAGRPGGAAQVEHAPAAGAGRAGVTTGVPGRAEQAPPAGRSASGQPAGPNAAAAIPPAPADPYEQTLGTALTLSRLGRVAEASRMIDPVLAGYRATYASEERRLYCDFGPEETKRYLLGATAETPTARAIPRHWCVALFLKGYALNDRRDFAGALPYLQQAVGMAPAHAHFLNELGYTLGQLGRTEEALDAFNKAEAGAAAIAGPETRVERGRALRGIGAALVELSRWDEAEAAYRRGLALDPSDTRSRAELGWIAENRPKSI</sequence>
<feature type="compositionally biased region" description="Low complexity" evidence="2">
    <location>
        <begin position="88"/>
        <end position="97"/>
    </location>
</feature>
<dbReference type="SUPFAM" id="SSF48452">
    <property type="entry name" value="TPR-like"/>
    <property type="match status" value="1"/>
</dbReference>
<dbReference type="InterPro" id="IPR019734">
    <property type="entry name" value="TPR_rpt"/>
</dbReference>
<keyword evidence="1" id="KW-0802">TPR repeat</keyword>
<protein>
    <submittedName>
        <fullName evidence="3">Tetratricopeptide repeat protein</fullName>
    </submittedName>
</protein>
<keyword evidence="4" id="KW-1185">Reference proteome</keyword>
<comment type="caution">
    <text evidence="3">The sequence shown here is derived from an EMBL/GenBank/DDBJ whole genome shotgun (WGS) entry which is preliminary data.</text>
</comment>
<dbReference type="InterPro" id="IPR011990">
    <property type="entry name" value="TPR-like_helical_dom_sf"/>
</dbReference>
<dbReference type="SMART" id="SM00028">
    <property type="entry name" value="TPR"/>
    <property type="match status" value="3"/>
</dbReference>
<dbReference type="Proteomes" id="UP000253918">
    <property type="component" value="Unassembled WGS sequence"/>
</dbReference>
<evidence type="ECO:0000313" key="3">
    <source>
        <dbReference type="EMBL" id="RDE06591.1"/>
    </source>
</evidence>
<evidence type="ECO:0000313" key="4">
    <source>
        <dbReference type="Proteomes" id="UP000253918"/>
    </source>
</evidence>
<feature type="repeat" description="TPR" evidence="1">
    <location>
        <begin position="254"/>
        <end position="287"/>
    </location>
</feature>
<gene>
    <name evidence="3" type="ORF">DVW87_02480</name>
</gene>
<feature type="compositionally biased region" description="Low complexity" evidence="2">
    <location>
        <begin position="56"/>
        <end position="73"/>
    </location>
</feature>